<evidence type="ECO:0000259" key="1">
    <source>
        <dbReference type="Pfam" id="PF13391"/>
    </source>
</evidence>
<dbReference type="EMBL" id="CAJMWV010001241">
    <property type="protein sequence ID" value="CAE6431651.1"/>
    <property type="molecule type" value="Genomic_DNA"/>
</dbReference>
<dbReference type="Pfam" id="PF13391">
    <property type="entry name" value="HNH_2"/>
    <property type="match status" value="1"/>
</dbReference>
<organism evidence="2 3">
    <name type="scientific">Rhizoctonia solani</name>
    <dbReference type="NCBI Taxonomy" id="456999"/>
    <lineage>
        <taxon>Eukaryota</taxon>
        <taxon>Fungi</taxon>
        <taxon>Dikarya</taxon>
        <taxon>Basidiomycota</taxon>
        <taxon>Agaricomycotina</taxon>
        <taxon>Agaricomycetes</taxon>
        <taxon>Cantharellales</taxon>
        <taxon>Ceratobasidiaceae</taxon>
        <taxon>Rhizoctonia</taxon>
    </lineage>
</organism>
<dbReference type="Proteomes" id="UP000663831">
    <property type="component" value="Unassembled WGS sequence"/>
</dbReference>
<evidence type="ECO:0000313" key="3">
    <source>
        <dbReference type="Proteomes" id="UP000663831"/>
    </source>
</evidence>
<reference evidence="2" key="1">
    <citation type="submission" date="2021-01" db="EMBL/GenBank/DDBJ databases">
        <authorList>
            <person name="Kaushik A."/>
        </authorList>
    </citation>
    <scope>NUCLEOTIDE SEQUENCE</scope>
    <source>
        <strain evidence="2">AG3-1AP</strain>
    </source>
</reference>
<comment type="caution">
    <text evidence="2">The sequence shown here is derived from an EMBL/GenBank/DDBJ whole genome shotgun (WGS) entry which is preliminary data.</text>
</comment>
<sequence>MALWMNQAQQTLQDYIPTKDEDLTAPFLQALIECAPTELGRRNICNSILRCLDNITPEKSLSDLLYKLREHYLTGLIYPMKVKGGKTPQATEQPSRQDSIEDEPILNELYLSEAKRDCHMLRALVLLRDNYRSVVTGVADLRSAKAGKVSSDLELARAEVAHILPFSLANNQSERTIAWTVLSSFSGMDLTMILGGNDINRLGNVFTLSVSEHELFGGLDFWLEEVVGQGHTYITNSVYRLADVPRGTRVTLVDRGLGLEMPDPRLIAIHAACAKVVHQSGMTGYIDRVLKDMEEAQVLAEDGSSNALTIALSYIAVN</sequence>
<evidence type="ECO:0000313" key="2">
    <source>
        <dbReference type="EMBL" id="CAE6431651.1"/>
    </source>
</evidence>
<protein>
    <recommendedName>
        <fullName evidence="1">HNH nuclease domain-containing protein</fullName>
    </recommendedName>
</protein>
<feature type="domain" description="HNH nuclease" evidence="1">
    <location>
        <begin position="157"/>
        <end position="217"/>
    </location>
</feature>
<proteinExistence type="predicted"/>
<dbReference type="AlphaFoldDB" id="A0A8H2XSC7"/>
<gene>
    <name evidence="2" type="ORF">RDB_LOCUS43964</name>
</gene>
<name>A0A8H2XSC7_9AGAM</name>
<dbReference type="InterPro" id="IPR003615">
    <property type="entry name" value="HNH_nuc"/>
</dbReference>
<accession>A0A8H2XSC7</accession>